<sequence>MSRRGMISCVVRGMPRSRSSDFFGPVNRVYHLFSVCKEGDLVRFCELTPLEFTINASLLRTILVVFYLPDARSDPFLFLVNTQRSIVEPCLGLRITHGSKYFSPFCGWHSTVMATICGGGSLHTYVVWLSPFSLVPTSALGRVMTYRSGRGIQEKTDVLEFSCECSMLKERSATYFIAGTGHVSAALNSSPGPPLPAITNSSAWLLQPKPYSSLASRQIYAANPMLDYFWSRYTNRSIFRLNK</sequence>
<evidence type="ECO:0000313" key="1">
    <source>
        <dbReference type="EMBL" id="KAG7441990.1"/>
    </source>
</evidence>
<name>A0A9P7VKF7_9AGAR</name>
<reference evidence="1" key="1">
    <citation type="submission" date="2020-11" db="EMBL/GenBank/DDBJ databases">
        <title>Adaptations for nitrogen fixation in a non-lichenized fungal sporocarp promotes dispersal by wood-feeding termites.</title>
        <authorList>
            <consortium name="DOE Joint Genome Institute"/>
            <person name="Koch R.A."/>
            <person name="Yoon G."/>
            <person name="Arayal U."/>
            <person name="Lail K."/>
            <person name="Amirebrahimi M."/>
            <person name="Labutti K."/>
            <person name="Lipzen A."/>
            <person name="Riley R."/>
            <person name="Barry K."/>
            <person name="Henrissat B."/>
            <person name="Grigoriev I.V."/>
            <person name="Herr J.R."/>
            <person name="Aime M.C."/>
        </authorList>
    </citation>
    <scope>NUCLEOTIDE SEQUENCE</scope>
    <source>
        <strain evidence="1">MCA 3950</strain>
    </source>
</reference>
<evidence type="ECO:0000313" key="2">
    <source>
        <dbReference type="Proteomes" id="UP000812287"/>
    </source>
</evidence>
<dbReference type="GeneID" id="66100008"/>
<dbReference type="EMBL" id="MU250555">
    <property type="protein sequence ID" value="KAG7441990.1"/>
    <property type="molecule type" value="Genomic_DNA"/>
</dbReference>
<dbReference type="AlphaFoldDB" id="A0A9P7VKF7"/>
<organism evidence="1 2">
    <name type="scientific">Guyanagaster necrorhizus</name>
    <dbReference type="NCBI Taxonomy" id="856835"/>
    <lineage>
        <taxon>Eukaryota</taxon>
        <taxon>Fungi</taxon>
        <taxon>Dikarya</taxon>
        <taxon>Basidiomycota</taxon>
        <taxon>Agaricomycotina</taxon>
        <taxon>Agaricomycetes</taxon>
        <taxon>Agaricomycetidae</taxon>
        <taxon>Agaricales</taxon>
        <taxon>Marasmiineae</taxon>
        <taxon>Physalacriaceae</taxon>
        <taxon>Guyanagaster</taxon>
    </lineage>
</organism>
<protein>
    <submittedName>
        <fullName evidence="1">Uncharacterized protein</fullName>
    </submittedName>
</protein>
<gene>
    <name evidence="1" type="ORF">BT62DRAFT_1011028</name>
</gene>
<proteinExistence type="predicted"/>
<dbReference type="RefSeq" id="XP_043035490.1">
    <property type="nucleotide sequence ID" value="XM_043177721.1"/>
</dbReference>
<comment type="caution">
    <text evidence="1">The sequence shown here is derived from an EMBL/GenBank/DDBJ whole genome shotgun (WGS) entry which is preliminary data.</text>
</comment>
<dbReference type="Proteomes" id="UP000812287">
    <property type="component" value="Unassembled WGS sequence"/>
</dbReference>
<keyword evidence="2" id="KW-1185">Reference proteome</keyword>
<accession>A0A9P7VKF7</accession>